<reference evidence="5" key="1">
    <citation type="submission" date="2022-12" db="EMBL/GenBank/DDBJ databases">
        <authorList>
            <person name="Petersen C."/>
        </authorList>
    </citation>
    <scope>NUCLEOTIDE SEQUENCE</scope>
    <source>
        <strain evidence="5">IBT 17660</strain>
    </source>
</reference>
<comment type="similarity">
    <text evidence="2 4">Belongs to the terpene synthase family.</text>
</comment>
<comment type="caution">
    <text evidence="5">The sequence shown here is derived from an EMBL/GenBank/DDBJ whole genome shotgun (WGS) entry which is preliminary data.</text>
</comment>
<evidence type="ECO:0000256" key="1">
    <source>
        <dbReference type="ARBA" id="ARBA00001946"/>
    </source>
</evidence>
<dbReference type="SFLD" id="SFLDS00005">
    <property type="entry name" value="Isoprenoid_Synthase_Type_I"/>
    <property type="match status" value="1"/>
</dbReference>
<dbReference type="GO" id="GO:0046872">
    <property type="term" value="F:metal ion binding"/>
    <property type="evidence" value="ECO:0007669"/>
    <property type="project" value="UniProtKB-KW"/>
</dbReference>
<accession>A0A9X0BQN0</accession>
<evidence type="ECO:0000313" key="6">
    <source>
        <dbReference type="Proteomes" id="UP001147760"/>
    </source>
</evidence>
<proteinExistence type="inferred from homology"/>
<evidence type="ECO:0000256" key="3">
    <source>
        <dbReference type="ARBA" id="ARBA00022842"/>
    </source>
</evidence>
<dbReference type="EMBL" id="JAPWDO010000003">
    <property type="protein sequence ID" value="KAJ5478807.1"/>
    <property type="molecule type" value="Genomic_DNA"/>
</dbReference>
<sequence length="382" mass="44201">MVSSGSPSADANSPTLFLESYASGTSQGNHRVPERTINEHTVQLPDLFSSLMAIKPAVNPNYHEVKAKGNSWVIKNFHVNDDWAARFSMIEFPYMCSMWAPYCDEDHLQLVVDWNNWLQVFIFDDEFDEGRLSKDPVAAQMELDKFLAIMDSSRPSRSLEEDPLGYLFQTIWDRVKMWSPQVMMGSIADIAAAMQQRVRDVHRYYFDGLLRQVRDAYDQRVLTQDTQEHILNRRRTVAVYPTIVICEVALGIQLPQEFIDHPCYEQLVHISTEIVILDNDILSYKKDREQGVDQNLIMLLKEQGLFMQQAVDEIGHLLNVRYKRWYAALANMPILGEKSDRQVLKFVELCQNVAVGSLYWSFRTGRYSGLDDAYNNRLLRID</sequence>
<dbReference type="Proteomes" id="UP001147760">
    <property type="component" value="Unassembled WGS sequence"/>
</dbReference>
<gene>
    <name evidence="5" type="ORF">N7530_004316</name>
</gene>
<keyword evidence="6" id="KW-1185">Reference proteome</keyword>
<keyword evidence="4" id="KW-0479">Metal-binding</keyword>
<dbReference type="PANTHER" id="PTHR35201:SF4">
    <property type="entry name" value="BETA-PINACENE SYNTHASE-RELATED"/>
    <property type="match status" value="1"/>
</dbReference>
<dbReference type="EC" id="4.2.3.-" evidence="4"/>
<protein>
    <recommendedName>
        <fullName evidence="4">Terpene synthase</fullName>
        <ecNumber evidence="4">4.2.3.-</ecNumber>
    </recommendedName>
</protein>
<reference evidence="5" key="2">
    <citation type="journal article" date="2023" name="IMA Fungus">
        <title>Comparative genomic study of the Penicillium genus elucidates a diverse pangenome and 15 lateral gene transfer events.</title>
        <authorList>
            <person name="Petersen C."/>
            <person name="Sorensen T."/>
            <person name="Nielsen M.R."/>
            <person name="Sondergaard T.E."/>
            <person name="Sorensen J.L."/>
            <person name="Fitzpatrick D.A."/>
            <person name="Frisvad J.C."/>
            <person name="Nielsen K.L."/>
        </authorList>
    </citation>
    <scope>NUCLEOTIDE SEQUENCE</scope>
    <source>
        <strain evidence="5">IBT 17660</strain>
    </source>
</reference>
<keyword evidence="4" id="KW-0456">Lyase</keyword>
<dbReference type="OrthoDB" id="2861623at2759"/>
<dbReference type="SFLD" id="SFLDG01020">
    <property type="entry name" value="Terpene_Cyclase_Like_2"/>
    <property type="match status" value="1"/>
</dbReference>
<keyword evidence="3 4" id="KW-0460">Magnesium</keyword>
<dbReference type="SUPFAM" id="SSF48576">
    <property type="entry name" value="Terpenoid synthases"/>
    <property type="match status" value="1"/>
</dbReference>
<dbReference type="Pfam" id="PF19086">
    <property type="entry name" value="Terpene_syn_C_2"/>
    <property type="match status" value="1"/>
</dbReference>
<organism evidence="5 6">
    <name type="scientific">Penicillium desertorum</name>
    <dbReference type="NCBI Taxonomy" id="1303715"/>
    <lineage>
        <taxon>Eukaryota</taxon>
        <taxon>Fungi</taxon>
        <taxon>Dikarya</taxon>
        <taxon>Ascomycota</taxon>
        <taxon>Pezizomycotina</taxon>
        <taxon>Eurotiomycetes</taxon>
        <taxon>Eurotiomycetidae</taxon>
        <taxon>Eurotiales</taxon>
        <taxon>Aspergillaceae</taxon>
        <taxon>Penicillium</taxon>
    </lineage>
</organism>
<dbReference type="InterPro" id="IPR008949">
    <property type="entry name" value="Isoprenoid_synthase_dom_sf"/>
</dbReference>
<dbReference type="Gene3D" id="1.10.600.10">
    <property type="entry name" value="Farnesyl Diphosphate Synthase"/>
    <property type="match status" value="1"/>
</dbReference>
<dbReference type="GO" id="GO:0010333">
    <property type="term" value="F:terpene synthase activity"/>
    <property type="evidence" value="ECO:0007669"/>
    <property type="project" value="InterPro"/>
</dbReference>
<dbReference type="PANTHER" id="PTHR35201">
    <property type="entry name" value="TERPENE SYNTHASE"/>
    <property type="match status" value="1"/>
</dbReference>
<evidence type="ECO:0000256" key="2">
    <source>
        <dbReference type="ARBA" id="ARBA00006333"/>
    </source>
</evidence>
<evidence type="ECO:0000256" key="4">
    <source>
        <dbReference type="RuleBase" id="RU366034"/>
    </source>
</evidence>
<dbReference type="InterPro" id="IPR034686">
    <property type="entry name" value="Terpene_cyclase-like_2"/>
</dbReference>
<comment type="cofactor">
    <cofactor evidence="1 4">
        <name>Mg(2+)</name>
        <dbReference type="ChEBI" id="CHEBI:18420"/>
    </cofactor>
</comment>
<evidence type="ECO:0000313" key="5">
    <source>
        <dbReference type="EMBL" id="KAJ5478807.1"/>
    </source>
</evidence>
<name>A0A9X0BQN0_9EURO</name>
<dbReference type="AlphaFoldDB" id="A0A9X0BQN0"/>
<dbReference type="GO" id="GO:0008299">
    <property type="term" value="P:isoprenoid biosynthetic process"/>
    <property type="evidence" value="ECO:0007669"/>
    <property type="project" value="UniProtKB-ARBA"/>
</dbReference>